<dbReference type="RefSeq" id="WP_087142209.1">
    <property type="nucleotide sequence ID" value="NZ_FUKI01000018.1"/>
</dbReference>
<feature type="compositionally biased region" description="Low complexity" evidence="1">
    <location>
        <begin position="163"/>
        <end position="178"/>
    </location>
</feature>
<feature type="region of interest" description="Disordered" evidence="1">
    <location>
        <begin position="149"/>
        <end position="190"/>
    </location>
</feature>
<accession>A0A1R4H051</accession>
<dbReference type="EMBL" id="FUKI01000018">
    <property type="protein sequence ID" value="SJM89627.1"/>
    <property type="molecule type" value="Genomic_DNA"/>
</dbReference>
<reference evidence="3" key="1">
    <citation type="submission" date="2017-02" db="EMBL/GenBank/DDBJ databases">
        <authorList>
            <person name="Daims H."/>
        </authorList>
    </citation>
    <scope>NUCLEOTIDE SEQUENCE [LARGE SCALE GENOMIC DNA]</scope>
</reference>
<dbReference type="AlphaFoldDB" id="A0A1R4H051"/>
<feature type="compositionally biased region" description="Basic and acidic residues" evidence="1">
    <location>
        <begin position="149"/>
        <end position="162"/>
    </location>
</feature>
<feature type="compositionally biased region" description="Basic and acidic residues" evidence="1">
    <location>
        <begin position="179"/>
        <end position="190"/>
    </location>
</feature>
<keyword evidence="3" id="KW-1185">Reference proteome</keyword>
<name>A0A1R4H051_9GAMM</name>
<sequence length="190" mass="20699">MALLVSLLSGCATSTIIKDTLDITYRSDPPGAVLYKGKQSVGFSPHTSRYSLRHKDKINGYISFGDYNSVTAKWPSGAELKPGNSVRLYLNNAQKHDHKSSWYIAGDAGYTQYSIVYDIKRPSGYPGLQQDIGSGAVIQEMQKLKYETEQAKKDAESAKSDAESALQAAKTAQSAAESAKSDAERLKNSH</sequence>
<organism evidence="2 3">
    <name type="scientific">Crenothrix polyspora</name>
    <dbReference type="NCBI Taxonomy" id="360316"/>
    <lineage>
        <taxon>Bacteria</taxon>
        <taxon>Pseudomonadati</taxon>
        <taxon>Pseudomonadota</taxon>
        <taxon>Gammaproteobacteria</taxon>
        <taxon>Methylococcales</taxon>
        <taxon>Crenotrichaceae</taxon>
        <taxon>Crenothrix</taxon>
    </lineage>
</organism>
<evidence type="ECO:0008006" key="4">
    <source>
        <dbReference type="Google" id="ProtNLM"/>
    </source>
</evidence>
<evidence type="ECO:0000256" key="1">
    <source>
        <dbReference type="SAM" id="MobiDB-lite"/>
    </source>
</evidence>
<proteinExistence type="predicted"/>
<evidence type="ECO:0000313" key="3">
    <source>
        <dbReference type="Proteomes" id="UP000195667"/>
    </source>
</evidence>
<evidence type="ECO:0000313" key="2">
    <source>
        <dbReference type="EMBL" id="SJM89627.1"/>
    </source>
</evidence>
<gene>
    <name evidence="2" type="ORF">CRENPOLYSF1_1140038</name>
</gene>
<protein>
    <recommendedName>
        <fullName evidence="4">Lipoprotein</fullName>
    </recommendedName>
</protein>
<dbReference type="Proteomes" id="UP000195667">
    <property type="component" value="Unassembled WGS sequence"/>
</dbReference>